<dbReference type="PANTHER" id="PTHR33710">
    <property type="entry name" value="BNAC02G09200D PROTEIN"/>
    <property type="match status" value="1"/>
</dbReference>
<proteinExistence type="predicted"/>
<organism evidence="2 3">
    <name type="scientific">Solanum tuberosum</name>
    <name type="common">Potato</name>
    <dbReference type="NCBI Taxonomy" id="4113"/>
    <lineage>
        <taxon>Eukaryota</taxon>
        <taxon>Viridiplantae</taxon>
        <taxon>Streptophyta</taxon>
        <taxon>Embryophyta</taxon>
        <taxon>Tracheophyta</taxon>
        <taxon>Spermatophyta</taxon>
        <taxon>Magnoliopsida</taxon>
        <taxon>eudicotyledons</taxon>
        <taxon>Gunneridae</taxon>
        <taxon>Pentapetalae</taxon>
        <taxon>asterids</taxon>
        <taxon>lamiids</taxon>
        <taxon>Solanales</taxon>
        <taxon>Solanaceae</taxon>
        <taxon>Solanoideae</taxon>
        <taxon>Solaneae</taxon>
        <taxon>Solanum</taxon>
    </lineage>
</organism>
<dbReference type="EMBL" id="JAIVGD010000011">
    <property type="protein sequence ID" value="KAH0769506.1"/>
    <property type="molecule type" value="Genomic_DNA"/>
</dbReference>
<evidence type="ECO:0000259" key="1">
    <source>
        <dbReference type="Pfam" id="PF03372"/>
    </source>
</evidence>
<accession>A0ABQ7VLT8</accession>
<dbReference type="Pfam" id="PF03372">
    <property type="entry name" value="Exo_endo_phos"/>
    <property type="match status" value="1"/>
</dbReference>
<dbReference type="Proteomes" id="UP000826656">
    <property type="component" value="Unassembled WGS sequence"/>
</dbReference>
<evidence type="ECO:0000313" key="3">
    <source>
        <dbReference type="Proteomes" id="UP000826656"/>
    </source>
</evidence>
<comment type="caution">
    <text evidence="2">The sequence shown here is derived from an EMBL/GenBank/DDBJ whole genome shotgun (WGS) entry which is preliminary data.</text>
</comment>
<dbReference type="PANTHER" id="PTHR33710:SF35">
    <property type="entry name" value="RNA-DIRECTED DNA POLYMERASE (REVERSE TRANSCRIPTASE)_ RIBONUCLEASE H"/>
    <property type="match status" value="1"/>
</dbReference>
<keyword evidence="3" id="KW-1185">Reference proteome</keyword>
<protein>
    <recommendedName>
        <fullName evidence="1">Endonuclease/exonuclease/phosphatase domain-containing protein</fullName>
    </recommendedName>
</protein>
<sequence>MRSKKANHRIKYLVHINKVVYLAILEPLVNKTKIEGYRKFLGFQYCLANTNGKIWCFWNHLDQADVIANEEQHITINFKDRNGANSRYVSAIYAKCTDGDRRDLWDSMENISSSINDPWCVGGDFNDIMDPDEKFGGKPHRANRCFDFISTMEACGLSDLGFVGPKYTWCNNRRPSKRIWKRLDRVFVNDLWAQSYHTNTIKHLARTGSDHRPLLMQTLSNQNDFIRYFRFLNLWTQQSSFLETVQNSWNMNVTGNAMWRLQCKLKALSKNLSKWSRETIGDIHEQVNKWETRVQLLEELDTLNNNEQSREDLNREHAEYVNGLECRMLY</sequence>
<name>A0ABQ7VLT8_SOLTU</name>
<evidence type="ECO:0000313" key="2">
    <source>
        <dbReference type="EMBL" id="KAH0769506.1"/>
    </source>
</evidence>
<feature type="domain" description="Endonuclease/exonuclease/phosphatase" evidence="1">
    <location>
        <begin position="92"/>
        <end position="211"/>
    </location>
</feature>
<dbReference type="SUPFAM" id="SSF56219">
    <property type="entry name" value="DNase I-like"/>
    <property type="match status" value="1"/>
</dbReference>
<dbReference type="Gene3D" id="3.60.10.10">
    <property type="entry name" value="Endonuclease/exonuclease/phosphatase"/>
    <property type="match status" value="1"/>
</dbReference>
<gene>
    <name evidence="2" type="ORF">KY290_013487</name>
</gene>
<reference evidence="2 3" key="1">
    <citation type="journal article" date="2021" name="bioRxiv">
        <title>Chromosome-scale and haplotype-resolved genome assembly of a tetraploid potato cultivar.</title>
        <authorList>
            <person name="Sun H."/>
            <person name="Jiao W.-B."/>
            <person name="Krause K."/>
            <person name="Campoy J.A."/>
            <person name="Goel M."/>
            <person name="Folz-Donahue K."/>
            <person name="Kukat C."/>
            <person name="Huettel B."/>
            <person name="Schneeberger K."/>
        </authorList>
    </citation>
    <scope>NUCLEOTIDE SEQUENCE [LARGE SCALE GENOMIC DNA]</scope>
    <source>
        <strain evidence="2">SolTubOtavaFocal</strain>
        <tissue evidence="2">Leaves</tissue>
    </source>
</reference>
<dbReference type="InterPro" id="IPR005135">
    <property type="entry name" value="Endo/exonuclease/phosphatase"/>
</dbReference>
<dbReference type="InterPro" id="IPR036691">
    <property type="entry name" value="Endo/exonu/phosph_ase_sf"/>
</dbReference>